<evidence type="ECO:0000313" key="2">
    <source>
        <dbReference type="Proteomes" id="UP000499080"/>
    </source>
</evidence>
<name>A0A4Y2N4G9_ARAVE</name>
<organism evidence="1 2">
    <name type="scientific">Araneus ventricosus</name>
    <name type="common">Orbweaver spider</name>
    <name type="synonym">Epeira ventricosa</name>
    <dbReference type="NCBI Taxonomy" id="182803"/>
    <lineage>
        <taxon>Eukaryota</taxon>
        <taxon>Metazoa</taxon>
        <taxon>Ecdysozoa</taxon>
        <taxon>Arthropoda</taxon>
        <taxon>Chelicerata</taxon>
        <taxon>Arachnida</taxon>
        <taxon>Araneae</taxon>
        <taxon>Araneomorphae</taxon>
        <taxon>Entelegynae</taxon>
        <taxon>Araneoidea</taxon>
        <taxon>Araneidae</taxon>
        <taxon>Araneus</taxon>
    </lineage>
</organism>
<dbReference type="EMBL" id="BGPR01008501">
    <property type="protein sequence ID" value="GBN34251.1"/>
    <property type="molecule type" value="Genomic_DNA"/>
</dbReference>
<accession>A0A4Y2N4G9</accession>
<dbReference type="Proteomes" id="UP000499080">
    <property type="component" value="Unassembled WGS sequence"/>
</dbReference>
<sequence>MSMAPVTLAIPLDMVINVSVFMSLFKAKYDRVRINSYYDPGANYPSCATAHGSQNLVIKVFWFHLQESKRKKETGKEIGKKIYRINFCVSRKKAGRKETEKKKEKIL</sequence>
<comment type="caution">
    <text evidence="1">The sequence shown here is derived from an EMBL/GenBank/DDBJ whole genome shotgun (WGS) entry which is preliminary data.</text>
</comment>
<proteinExistence type="predicted"/>
<protein>
    <submittedName>
        <fullName evidence="1">Uncharacterized protein</fullName>
    </submittedName>
</protein>
<gene>
    <name evidence="1" type="ORF">AVEN_243154_1</name>
</gene>
<keyword evidence="2" id="KW-1185">Reference proteome</keyword>
<evidence type="ECO:0000313" key="1">
    <source>
        <dbReference type="EMBL" id="GBN34251.1"/>
    </source>
</evidence>
<dbReference type="AlphaFoldDB" id="A0A4Y2N4G9"/>
<reference evidence="1 2" key="1">
    <citation type="journal article" date="2019" name="Sci. Rep.">
        <title>Orb-weaving spider Araneus ventricosus genome elucidates the spidroin gene catalogue.</title>
        <authorList>
            <person name="Kono N."/>
            <person name="Nakamura H."/>
            <person name="Ohtoshi R."/>
            <person name="Moran D.A.P."/>
            <person name="Shinohara A."/>
            <person name="Yoshida Y."/>
            <person name="Fujiwara M."/>
            <person name="Mori M."/>
            <person name="Tomita M."/>
            <person name="Arakawa K."/>
        </authorList>
    </citation>
    <scope>NUCLEOTIDE SEQUENCE [LARGE SCALE GENOMIC DNA]</scope>
</reference>